<dbReference type="PANTHER" id="PTHR35564">
    <property type="match status" value="1"/>
</dbReference>
<dbReference type="NCBIfam" id="TIGR03347">
    <property type="entry name" value="VI_chp_1"/>
    <property type="match status" value="1"/>
</dbReference>
<name>A0A4U8Z2M7_METTU</name>
<dbReference type="Pfam" id="PF06996">
    <property type="entry name" value="T6SS_TssG"/>
    <property type="match status" value="1"/>
</dbReference>
<dbReference type="RefSeq" id="WP_134490006.1">
    <property type="nucleotide sequence ID" value="NZ_CP139089.1"/>
</dbReference>
<sequence>MSFSGIEEEPWRFDFFAVLRALERCHPDLPRIGDAGALREDYARLGQDPYMDFPASTLSKFERLDDQSARILTKFLGFLGPQGALPLAATEEAYGWLLAQDDAFPRFLDIINHRFLQLFFRAWADARPIAQHDRPDQDRFETYVGAAAGLGSPVFRNLDSVEDRAKLSFAGLFGAQAKSASRLRGFIRGHFHVEAEIVEFVGSRLTLDEADRSRLGSASLGVDTLIGASFYSVQDKIRIRIYVPDMEAYRRFLPEGEFCEPLADMVYFYVGEELDWDLELAIPAKSVQPVRLGRSGDLGWTSWLAPDWTAAEAYRRDARFHPAERMREKRAKASQGKAGAHHG</sequence>
<reference evidence="1 2" key="1">
    <citation type="submission" date="2019-03" db="EMBL/GenBank/DDBJ databases">
        <authorList>
            <person name="Kox A.R. M."/>
        </authorList>
    </citation>
    <scope>NUCLEOTIDE SEQUENCE [LARGE SCALE GENOMIC DNA]</scope>
    <source>
        <strain evidence="1">MTUNDRAET4 annotated genome</strain>
    </source>
</reference>
<dbReference type="EMBL" id="LR536450">
    <property type="protein sequence ID" value="VFU09589.1"/>
    <property type="molecule type" value="Genomic_DNA"/>
</dbReference>
<evidence type="ECO:0000313" key="2">
    <source>
        <dbReference type="Proteomes" id="UP000294360"/>
    </source>
</evidence>
<protein>
    <submittedName>
        <fullName evidence="1">Type VI secretion protein, VC_A0111 family</fullName>
    </submittedName>
</protein>
<accession>A0A4U8Z2M7</accession>
<dbReference type="AlphaFoldDB" id="A0A4U8Z2M7"/>
<dbReference type="OrthoDB" id="1523296at2"/>
<evidence type="ECO:0000313" key="1">
    <source>
        <dbReference type="EMBL" id="VFU09589.1"/>
    </source>
</evidence>
<proteinExistence type="predicted"/>
<dbReference type="PANTHER" id="PTHR35564:SF4">
    <property type="entry name" value="CYTOPLASMIC PROTEIN"/>
    <property type="match status" value="1"/>
</dbReference>
<dbReference type="KEGG" id="mtun:MTUNDRAET4_2702"/>
<organism evidence="1 2">
    <name type="scientific">Methylocella tundrae</name>
    <dbReference type="NCBI Taxonomy" id="227605"/>
    <lineage>
        <taxon>Bacteria</taxon>
        <taxon>Pseudomonadati</taxon>
        <taxon>Pseudomonadota</taxon>
        <taxon>Alphaproteobacteria</taxon>
        <taxon>Hyphomicrobiales</taxon>
        <taxon>Beijerinckiaceae</taxon>
        <taxon>Methylocella</taxon>
    </lineage>
</organism>
<dbReference type="Proteomes" id="UP000294360">
    <property type="component" value="Chromosome"/>
</dbReference>
<dbReference type="InterPro" id="IPR010732">
    <property type="entry name" value="T6SS_TssG-like"/>
</dbReference>
<gene>
    <name evidence="1" type="ORF">MTUNDRAET4_2702</name>
</gene>